<sequence>MSAEGGSKAIIAALGANLGIAAAKLVAFAFTGSASMMAEGVHSIADSGNQGLLILGRNRSQRAETSRHPFGYGRERFFYAFIVAVVLFTVGALFSLYEGWHKVRDPHDIEDPLWAFGVLILGILLEGFSFRTAVKESNRTRGEQSWVSYIRRARAPELPVVILEDFAALIGLVVALACVALAVVTGNGVWDGVGSIVIGVLLAFVAVVLAVETKSMLIGESAVGEIEKRITTELESVEEIDRVIHLRTLHTGPEELLVAVKVAVTSDDTAAEVARGIDAAEKRIREAVPMARHIYIEPDLDRARTTPESTAETS</sequence>
<dbReference type="SUPFAM" id="SSF160240">
    <property type="entry name" value="Cation efflux protein cytoplasmic domain-like"/>
    <property type="match status" value="1"/>
</dbReference>
<evidence type="ECO:0000256" key="6">
    <source>
        <dbReference type="SAM" id="Phobius"/>
    </source>
</evidence>
<evidence type="ECO:0000256" key="1">
    <source>
        <dbReference type="ARBA" id="ARBA00004141"/>
    </source>
</evidence>
<dbReference type="InterPro" id="IPR040177">
    <property type="entry name" value="SLC30A9"/>
</dbReference>
<accession>A0A9W6S661</accession>
<evidence type="ECO:0000256" key="4">
    <source>
        <dbReference type="ARBA" id="ARBA00022989"/>
    </source>
</evidence>
<dbReference type="InterPro" id="IPR036837">
    <property type="entry name" value="Cation_efflux_CTD_sf"/>
</dbReference>
<dbReference type="PANTHER" id="PTHR13414">
    <property type="entry name" value="HUEL-CATION TRANSPORTER"/>
    <property type="match status" value="1"/>
</dbReference>
<dbReference type="PANTHER" id="PTHR13414:SF9">
    <property type="entry name" value="PROTON-COUPLED ZINC ANTIPORTER SLC30A9, MITOCHONDRIAL"/>
    <property type="match status" value="1"/>
</dbReference>
<dbReference type="EMBL" id="BSTK01000012">
    <property type="protein sequence ID" value="GLY89100.1"/>
    <property type="molecule type" value="Genomic_DNA"/>
</dbReference>
<dbReference type="GO" id="GO:0008324">
    <property type="term" value="F:monoatomic cation transmembrane transporter activity"/>
    <property type="evidence" value="ECO:0007669"/>
    <property type="project" value="InterPro"/>
</dbReference>
<protein>
    <submittedName>
        <fullName evidence="9">Transporter</fullName>
    </submittedName>
</protein>
<keyword evidence="4 6" id="KW-1133">Transmembrane helix</keyword>
<dbReference type="InterPro" id="IPR027469">
    <property type="entry name" value="Cation_efflux_TMD_sf"/>
</dbReference>
<comment type="subcellular location">
    <subcellularLocation>
        <location evidence="1">Membrane</location>
        <topology evidence="1">Multi-pass membrane protein</topology>
    </subcellularLocation>
</comment>
<dbReference type="SUPFAM" id="SSF161111">
    <property type="entry name" value="Cation efflux protein transmembrane domain-like"/>
    <property type="match status" value="1"/>
</dbReference>
<dbReference type="InterPro" id="IPR002524">
    <property type="entry name" value="Cation_efflux"/>
</dbReference>
<gene>
    <name evidence="9" type="ORF">Airi02_070290</name>
</gene>
<keyword evidence="3 6" id="KW-0812">Transmembrane</keyword>
<keyword evidence="2" id="KW-0813">Transport</keyword>
<dbReference type="GO" id="GO:0006829">
    <property type="term" value="P:zinc ion transport"/>
    <property type="evidence" value="ECO:0007669"/>
    <property type="project" value="InterPro"/>
</dbReference>
<dbReference type="InterPro" id="IPR027470">
    <property type="entry name" value="Cation_efflux_CTD"/>
</dbReference>
<feature type="transmembrane region" description="Helical" evidence="6">
    <location>
        <begin position="189"/>
        <end position="211"/>
    </location>
</feature>
<evidence type="ECO:0000256" key="2">
    <source>
        <dbReference type="ARBA" id="ARBA00022448"/>
    </source>
</evidence>
<feature type="domain" description="Cation efflux protein cytoplasmic" evidence="8">
    <location>
        <begin position="224"/>
        <end position="296"/>
    </location>
</feature>
<dbReference type="Proteomes" id="UP001165074">
    <property type="component" value="Unassembled WGS sequence"/>
</dbReference>
<feature type="transmembrane region" description="Helical" evidence="6">
    <location>
        <begin position="77"/>
        <end position="97"/>
    </location>
</feature>
<dbReference type="Gene3D" id="3.30.70.1350">
    <property type="entry name" value="Cation efflux protein, cytoplasmic domain"/>
    <property type="match status" value="1"/>
</dbReference>
<feature type="transmembrane region" description="Helical" evidence="6">
    <location>
        <begin position="160"/>
        <end position="183"/>
    </location>
</feature>
<keyword evidence="10" id="KW-1185">Reference proteome</keyword>
<comment type="caution">
    <text evidence="9">The sequence shown here is derived from an EMBL/GenBank/DDBJ whole genome shotgun (WGS) entry which is preliminary data.</text>
</comment>
<reference evidence="9" key="1">
    <citation type="submission" date="2023-03" db="EMBL/GenBank/DDBJ databases">
        <title>Actinoallomurus iriomotensis NBRC 103684.</title>
        <authorList>
            <person name="Ichikawa N."/>
            <person name="Sato H."/>
            <person name="Tonouchi N."/>
        </authorList>
    </citation>
    <scope>NUCLEOTIDE SEQUENCE</scope>
    <source>
        <strain evidence="9">NBRC 103684</strain>
    </source>
</reference>
<dbReference type="AlphaFoldDB" id="A0A9W6S661"/>
<feature type="domain" description="Cation efflux protein transmembrane" evidence="7">
    <location>
        <begin position="10"/>
        <end position="218"/>
    </location>
</feature>
<dbReference type="NCBIfam" id="TIGR01297">
    <property type="entry name" value="CDF"/>
    <property type="match status" value="1"/>
</dbReference>
<evidence type="ECO:0000313" key="9">
    <source>
        <dbReference type="EMBL" id="GLY89100.1"/>
    </source>
</evidence>
<dbReference type="GO" id="GO:0016020">
    <property type="term" value="C:membrane"/>
    <property type="evidence" value="ECO:0007669"/>
    <property type="project" value="UniProtKB-SubCell"/>
</dbReference>
<dbReference type="Pfam" id="PF16916">
    <property type="entry name" value="ZT_dimer"/>
    <property type="match status" value="1"/>
</dbReference>
<evidence type="ECO:0000256" key="5">
    <source>
        <dbReference type="ARBA" id="ARBA00023136"/>
    </source>
</evidence>
<organism evidence="9 10">
    <name type="scientific">Actinoallomurus iriomotensis</name>
    <dbReference type="NCBI Taxonomy" id="478107"/>
    <lineage>
        <taxon>Bacteria</taxon>
        <taxon>Bacillati</taxon>
        <taxon>Actinomycetota</taxon>
        <taxon>Actinomycetes</taxon>
        <taxon>Streptosporangiales</taxon>
        <taxon>Thermomonosporaceae</taxon>
        <taxon>Actinoallomurus</taxon>
    </lineage>
</organism>
<evidence type="ECO:0000259" key="8">
    <source>
        <dbReference type="Pfam" id="PF16916"/>
    </source>
</evidence>
<evidence type="ECO:0000313" key="10">
    <source>
        <dbReference type="Proteomes" id="UP001165074"/>
    </source>
</evidence>
<evidence type="ECO:0000259" key="7">
    <source>
        <dbReference type="Pfam" id="PF01545"/>
    </source>
</evidence>
<dbReference type="Gene3D" id="1.20.1510.10">
    <property type="entry name" value="Cation efflux protein transmembrane domain"/>
    <property type="match status" value="1"/>
</dbReference>
<feature type="transmembrane region" description="Helical" evidence="6">
    <location>
        <begin position="113"/>
        <end position="134"/>
    </location>
</feature>
<proteinExistence type="predicted"/>
<name>A0A9W6S661_9ACTN</name>
<dbReference type="RefSeq" id="WP_285579132.1">
    <property type="nucleotide sequence ID" value="NZ_BSTK01000012.1"/>
</dbReference>
<dbReference type="InterPro" id="IPR058533">
    <property type="entry name" value="Cation_efflux_TM"/>
</dbReference>
<evidence type="ECO:0000256" key="3">
    <source>
        <dbReference type="ARBA" id="ARBA00022692"/>
    </source>
</evidence>
<keyword evidence="5 6" id="KW-0472">Membrane</keyword>
<dbReference type="Pfam" id="PF01545">
    <property type="entry name" value="Cation_efflux"/>
    <property type="match status" value="1"/>
</dbReference>